<dbReference type="RefSeq" id="XP_018187282.1">
    <property type="nucleotide sequence ID" value="XM_018332855.1"/>
</dbReference>
<dbReference type="InterPro" id="IPR036259">
    <property type="entry name" value="MFS_trans_sf"/>
</dbReference>
<evidence type="ECO:0000256" key="2">
    <source>
        <dbReference type="ARBA" id="ARBA00007965"/>
    </source>
</evidence>
<evidence type="ECO:0000313" key="9">
    <source>
        <dbReference type="EMBL" id="KZF21727.1"/>
    </source>
</evidence>
<dbReference type="OrthoDB" id="46396at2759"/>
<evidence type="ECO:0000256" key="5">
    <source>
        <dbReference type="ARBA" id="ARBA00022989"/>
    </source>
</evidence>
<evidence type="ECO:0000256" key="3">
    <source>
        <dbReference type="ARBA" id="ARBA00022448"/>
    </source>
</evidence>
<evidence type="ECO:0000256" key="4">
    <source>
        <dbReference type="ARBA" id="ARBA00022692"/>
    </source>
</evidence>
<evidence type="ECO:0000256" key="8">
    <source>
        <dbReference type="SAM" id="Phobius"/>
    </source>
</evidence>
<dbReference type="InParanoid" id="A0A165G4G1"/>
<comment type="subcellular location">
    <subcellularLocation>
        <location evidence="1">Membrane</location>
        <topology evidence="1">Multi-pass membrane protein</topology>
    </subcellularLocation>
</comment>
<dbReference type="SUPFAM" id="SSF103473">
    <property type="entry name" value="MFS general substrate transporter"/>
    <property type="match status" value="1"/>
</dbReference>
<keyword evidence="4 8" id="KW-0812">Transmembrane</keyword>
<keyword evidence="5 8" id="KW-1133">Transmembrane helix</keyword>
<dbReference type="PANTHER" id="PTHR10332">
    <property type="entry name" value="EQUILIBRATIVE NUCLEOSIDE TRANSPORTER"/>
    <property type="match status" value="1"/>
</dbReference>
<keyword evidence="6 8" id="KW-0472">Membrane</keyword>
<comment type="similarity">
    <text evidence="2">Belongs to the SLC29A/ENT transporter (TC 2.A.57) family.</text>
</comment>
<gene>
    <name evidence="9" type="ORF">L228DRAFT_248457</name>
</gene>
<dbReference type="GO" id="GO:0034257">
    <property type="term" value="F:nicotinamide riboside transmembrane transporter activity"/>
    <property type="evidence" value="ECO:0007669"/>
    <property type="project" value="TreeGrafter"/>
</dbReference>
<feature type="transmembrane region" description="Helical" evidence="8">
    <location>
        <begin position="277"/>
        <end position="299"/>
    </location>
</feature>
<evidence type="ECO:0000256" key="1">
    <source>
        <dbReference type="ARBA" id="ARBA00004141"/>
    </source>
</evidence>
<dbReference type="InterPro" id="IPR002259">
    <property type="entry name" value="Eqnu_transpt"/>
</dbReference>
<evidence type="ECO:0000256" key="6">
    <source>
        <dbReference type="ARBA" id="ARBA00023136"/>
    </source>
</evidence>
<evidence type="ECO:0008006" key="11">
    <source>
        <dbReference type="Google" id="ProtNLM"/>
    </source>
</evidence>
<dbReference type="OMA" id="GSPWTTK"/>
<feature type="transmembrane region" description="Helical" evidence="8">
    <location>
        <begin position="175"/>
        <end position="195"/>
    </location>
</feature>
<dbReference type="PRINTS" id="PR01130">
    <property type="entry name" value="DERENTRNSPRT"/>
</dbReference>
<dbReference type="PANTHER" id="PTHR10332:SF88">
    <property type="entry name" value="EQUILIBRATIVE NUCLEOSIDE TRANSPORTER 1, ISOFORM A"/>
    <property type="match status" value="1"/>
</dbReference>
<dbReference type="EMBL" id="KV407460">
    <property type="protein sequence ID" value="KZF21727.1"/>
    <property type="molecule type" value="Genomic_DNA"/>
</dbReference>
<dbReference type="GeneID" id="28897992"/>
<feature type="transmembrane region" description="Helical" evidence="8">
    <location>
        <begin position="215"/>
        <end position="236"/>
    </location>
</feature>
<dbReference type="STRING" id="1328760.A0A165G4G1"/>
<dbReference type="GO" id="GO:0015205">
    <property type="term" value="F:nucleobase transmembrane transporter activity"/>
    <property type="evidence" value="ECO:0007669"/>
    <property type="project" value="TreeGrafter"/>
</dbReference>
<feature type="transmembrane region" description="Helical" evidence="8">
    <location>
        <begin position="108"/>
        <end position="125"/>
    </location>
</feature>
<evidence type="ECO:0000256" key="7">
    <source>
        <dbReference type="SAM" id="MobiDB-lite"/>
    </source>
</evidence>
<feature type="transmembrane region" description="Helical" evidence="8">
    <location>
        <begin position="418"/>
        <end position="439"/>
    </location>
</feature>
<feature type="transmembrane region" description="Helical" evidence="8">
    <location>
        <begin position="311"/>
        <end position="328"/>
    </location>
</feature>
<dbReference type="GO" id="GO:0005886">
    <property type="term" value="C:plasma membrane"/>
    <property type="evidence" value="ECO:0007669"/>
    <property type="project" value="TreeGrafter"/>
</dbReference>
<accession>A0A165G4G1</accession>
<dbReference type="AlphaFoldDB" id="A0A165G4G1"/>
<name>A0A165G4G1_XYLHT</name>
<proteinExistence type="inferred from homology"/>
<sequence>MDRLRRLFRSEPPAYEPIEGGEQGDEAQNEEKFSWIEYSIFFLLGIAMLWAWNMFLAAAPYFQHRFASSEWILTHFQSAITSVSCVTNLGSMIVLTKLQSGASYPKRIAAALLLNTITFTLLAISTTSFRSVTAGGYFGFLLTMVCATSLSTGLSQNGVFAYVTGFGRGEYTQAIMAGQAVAGVLPCVAQIVSVLSVSQEAAEDGSAQESPKSAFAYFLTATGISSISFVAFMYFVERHRKQRQLKRVVEDIHEAEGEEQAERKVVGLWSLFKKLHWNAGAVFMCFAVTMVFPVFTQAILSVRDPEHSSRIFQPASFIPLGFLVWNIGDLIGRLLTLHPRLKILHYPRMLFVFSIARVIFIPLYLLCNMYGKGAVISSDFFYLVVVQLFFGLSNGYLGSSCMMSAGEWVEVEEREAAGGFMGLFLVAGLTVGSLLSFLAA</sequence>
<evidence type="ECO:0000313" key="10">
    <source>
        <dbReference type="Proteomes" id="UP000076632"/>
    </source>
</evidence>
<protein>
    <recommendedName>
        <fullName evidence="11">Nucleoside transporter family</fullName>
    </recommendedName>
</protein>
<feature type="transmembrane region" description="Helical" evidence="8">
    <location>
        <begin position="349"/>
        <end position="365"/>
    </location>
</feature>
<feature type="transmembrane region" description="Helical" evidence="8">
    <location>
        <begin position="74"/>
        <end position="96"/>
    </location>
</feature>
<reference evidence="9 10" key="1">
    <citation type="journal article" date="2016" name="Fungal Biol.">
        <title>The genome of Xylona heveae provides a window into fungal endophytism.</title>
        <authorList>
            <person name="Gazis R."/>
            <person name="Kuo A."/>
            <person name="Riley R."/>
            <person name="LaButti K."/>
            <person name="Lipzen A."/>
            <person name="Lin J."/>
            <person name="Amirebrahimi M."/>
            <person name="Hesse C.N."/>
            <person name="Spatafora J.W."/>
            <person name="Henrissat B."/>
            <person name="Hainaut M."/>
            <person name="Grigoriev I.V."/>
            <person name="Hibbett D.S."/>
        </authorList>
    </citation>
    <scope>NUCLEOTIDE SEQUENCE [LARGE SCALE GENOMIC DNA]</scope>
    <source>
        <strain evidence="9 10">TC161</strain>
    </source>
</reference>
<feature type="region of interest" description="Disordered" evidence="7">
    <location>
        <begin position="1"/>
        <end position="26"/>
    </location>
</feature>
<feature type="transmembrane region" description="Helical" evidence="8">
    <location>
        <begin position="380"/>
        <end position="397"/>
    </location>
</feature>
<organism evidence="9 10">
    <name type="scientific">Xylona heveae (strain CBS 132557 / TC161)</name>
    <dbReference type="NCBI Taxonomy" id="1328760"/>
    <lineage>
        <taxon>Eukaryota</taxon>
        <taxon>Fungi</taxon>
        <taxon>Dikarya</taxon>
        <taxon>Ascomycota</taxon>
        <taxon>Pezizomycotina</taxon>
        <taxon>Xylonomycetes</taxon>
        <taxon>Xylonales</taxon>
        <taxon>Xylonaceae</taxon>
        <taxon>Xylona</taxon>
    </lineage>
</organism>
<feature type="transmembrane region" description="Helical" evidence="8">
    <location>
        <begin position="40"/>
        <end position="62"/>
    </location>
</feature>
<dbReference type="FunCoup" id="A0A165G4G1">
    <property type="interactions" value="259"/>
</dbReference>
<dbReference type="PIRSF" id="PIRSF016379">
    <property type="entry name" value="ENT"/>
    <property type="match status" value="1"/>
</dbReference>
<keyword evidence="10" id="KW-1185">Reference proteome</keyword>
<dbReference type="GO" id="GO:0000329">
    <property type="term" value="C:fungal-type vacuole membrane"/>
    <property type="evidence" value="ECO:0007669"/>
    <property type="project" value="TreeGrafter"/>
</dbReference>
<dbReference type="Pfam" id="PF01733">
    <property type="entry name" value="Nucleoside_tran"/>
    <property type="match status" value="1"/>
</dbReference>
<feature type="transmembrane region" description="Helical" evidence="8">
    <location>
        <begin position="137"/>
        <end position="163"/>
    </location>
</feature>
<dbReference type="Proteomes" id="UP000076632">
    <property type="component" value="Unassembled WGS sequence"/>
</dbReference>
<keyword evidence="3" id="KW-0813">Transport</keyword>